<dbReference type="Pfam" id="PF10545">
    <property type="entry name" value="MADF_DNA_bdg"/>
    <property type="match status" value="1"/>
</dbReference>
<feature type="domain" description="MADF" evidence="1">
    <location>
        <begin position="72"/>
        <end position="160"/>
    </location>
</feature>
<name>A0A7R9F158_9NEOP</name>
<dbReference type="PROSITE" id="PS51029">
    <property type="entry name" value="MADF"/>
    <property type="match status" value="1"/>
</dbReference>
<evidence type="ECO:0000313" key="2">
    <source>
        <dbReference type="EMBL" id="CAD7443895.1"/>
    </source>
</evidence>
<organism evidence="2">
    <name type="scientific">Timema bartmani</name>
    <dbReference type="NCBI Taxonomy" id="61472"/>
    <lineage>
        <taxon>Eukaryota</taxon>
        <taxon>Metazoa</taxon>
        <taxon>Ecdysozoa</taxon>
        <taxon>Arthropoda</taxon>
        <taxon>Hexapoda</taxon>
        <taxon>Insecta</taxon>
        <taxon>Pterygota</taxon>
        <taxon>Neoptera</taxon>
        <taxon>Polyneoptera</taxon>
        <taxon>Phasmatodea</taxon>
        <taxon>Timematodea</taxon>
        <taxon>Timematoidea</taxon>
        <taxon>Timematidae</taxon>
        <taxon>Timema</taxon>
    </lineage>
</organism>
<reference evidence="2" key="1">
    <citation type="submission" date="2020-11" db="EMBL/GenBank/DDBJ databases">
        <authorList>
            <person name="Tran Van P."/>
        </authorList>
    </citation>
    <scope>NUCLEOTIDE SEQUENCE</scope>
</reference>
<gene>
    <name evidence="2" type="ORF">TBIB3V08_LOCUS6291</name>
</gene>
<dbReference type="InterPro" id="IPR006578">
    <property type="entry name" value="MADF-dom"/>
</dbReference>
<proteinExistence type="predicted"/>
<accession>A0A7R9F158</accession>
<evidence type="ECO:0000259" key="1">
    <source>
        <dbReference type="PROSITE" id="PS51029"/>
    </source>
</evidence>
<dbReference type="AlphaFoldDB" id="A0A7R9F158"/>
<protein>
    <recommendedName>
        <fullName evidence="1">MADF domain-containing protein</fullName>
    </recommendedName>
</protein>
<dbReference type="PANTHER" id="PTHR21505:SF12">
    <property type="entry name" value="MADF DOMAIN-CONTAINING PROTEIN-RELATED"/>
    <property type="match status" value="1"/>
</dbReference>
<sequence>MKFPGDGVKFETKSSWNVGVLLISHVRTVRGSSLRTPRDAPHCERNVSCGRVCCCLALHFTRTMDDNEALCEVIRLYESNRLLWDAKSSGYYNKNEREDAWLEISVEVNIPVKELKKKGKFALGILQTGEIKREKKQSYWIRRTSEEPNDHYASFGNHLANELRKYELHTLPYVKRAILDILFQADTGRFADTHQRILHC</sequence>
<dbReference type="PANTHER" id="PTHR21505">
    <property type="entry name" value="MADF DOMAIN-CONTAINING PROTEIN-RELATED"/>
    <property type="match status" value="1"/>
</dbReference>
<dbReference type="EMBL" id="OD566393">
    <property type="protein sequence ID" value="CAD7443895.1"/>
    <property type="molecule type" value="Genomic_DNA"/>
</dbReference>